<feature type="signal peptide" evidence="1">
    <location>
        <begin position="1"/>
        <end position="25"/>
    </location>
</feature>
<comment type="caution">
    <text evidence="2">The sequence shown here is derived from an EMBL/GenBank/DDBJ whole genome shotgun (WGS) entry which is preliminary data.</text>
</comment>
<reference evidence="3" key="1">
    <citation type="journal article" date="2019" name="Int. J. Syst. Evol. Microbiol.">
        <title>The Global Catalogue of Microorganisms (GCM) 10K type strain sequencing project: providing services to taxonomists for standard genome sequencing and annotation.</title>
        <authorList>
            <consortium name="The Broad Institute Genomics Platform"/>
            <consortium name="The Broad Institute Genome Sequencing Center for Infectious Disease"/>
            <person name="Wu L."/>
            <person name="Ma J."/>
        </authorList>
    </citation>
    <scope>NUCLEOTIDE SEQUENCE [LARGE SCALE GENOMIC DNA]</scope>
    <source>
        <strain evidence="3">NBRC 102407</strain>
    </source>
</reference>
<feature type="chain" id="PRO_5047165366" evidence="1">
    <location>
        <begin position="26"/>
        <end position="191"/>
    </location>
</feature>
<evidence type="ECO:0000256" key="1">
    <source>
        <dbReference type="SAM" id="SignalP"/>
    </source>
</evidence>
<dbReference type="RefSeq" id="WP_284189738.1">
    <property type="nucleotide sequence ID" value="NZ_BSPX01000107.1"/>
</dbReference>
<evidence type="ECO:0000313" key="2">
    <source>
        <dbReference type="EMBL" id="GLT24572.1"/>
    </source>
</evidence>
<dbReference type="EMBL" id="BSPX01000107">
    <property type="protein sequence ID" value="GLT24572.1"/>
    <property type="molecule type" value="Genomic_DNA"/>
</dbReference>
<keyword evidence="3" id="KW-1185">Reference proteome</keyword>
<dbReference type="Proteomes" id="UP001157167">
    <property type="component" value="Unassembled WGS sequence"/>
</dbReference>
<protein>
    <submittedName>
        <fullName evidence="2">Uncharacterized protein</fullName>
    </submittedName>
</protein>
<evidence type="ECO:0000313" key="3">
    <source>
        <dbReference type="Proteomes" id="UP001157167"/>
    </source>
</evidence>
<sequence length="191" mass="20729">MKPCAFLRQAVCSLLFGLAAAGACAEDKLYEGMLLPEDFAGPITVTVELRDLHGVLVGRVKASPPISAVGQISSGEMMGDKCDFTVPFTSSMVLRFVGTCSTSMFEGRYTQAGRRDASSRGTFRLMRKEPDKEEDTREALRTPVPTGSLTECITANTRCLGACPKGDYNTEFLCSNRCRTKYKACKKAVSP</sequence>
<accession>A0ABQ6FH50</accession>
<gene>
    <name evidence="2" type="ORF">GCM10007933_40570</name>
</gene>
<name>A0ABQ6FH50_9RHOO</name>
<dbReference type="PROSITE" id="PS51257">
    <property type="entry name" value="PROKAR_LIPOPROTEIN"/>
    <property type="match status" value="1"/>
</dbReference>
<organism evidence="2 3">
    <name type="scientific">Zoogloea oryzae</name>
    <dbReference type="NCBI Taxonomy" id="310767"/>
    <lineage>
        <taxon>Bacteria</taxon>
        <taxon>Pseudomonadati</taxon>
        <taxon>Pseudomonadota</taxon>
        <taxon>Betaproteobacteria</taxon>
        <taxon>Rhodocyclales</taxon>
        <taxon>Zoogloeaceae</taxon>
        <taxon>Zoogloea</taxon>
    </lineage>
</organism>
<proteinExistence type="predicted"/>
<keyword evidence="1" id="KW-0732">Signal</keyword>